<dbReference type="AlphaFoldDB" id="A0A6A6BT04"/>
<protein>
    <submittedName>
        <fullName evidence="1">Uncharacterized protein</fullName>
    </submittedName>
</protein>
<organism evidence="1 2">
    <name type="scientific">Aplosporella prunicola CBS 121167</name>
    <dbReference type="NCBI Taxonomy" id="1176127"/>
    <lineage>
        <taxon>Eukaryota</taxon>
        <taxon>Fungi</taxon>
        <taxon>Dikarya</taxon>
        <taxon>Ascomycota</taxon>
        <taxon>Pezizomycotina</taxon>
        <taxon>Dothideomycetes</taxon>
        <taxon>Dothideomycetes incertae sedis</taxon>
        <taxon>Botryosphaeriales</taxon>
        <taxon>Aplosporellaceae</taxon>
        <taxon>Aplosporella</taxon>
    </lineage>
</organism>
<feature type="non-terminal residue" evidence="1">
    <location>
        <position position="186"/>
    </location>
</feature>
<feature type="non-terminal residue" evidence="1">
    <location>
        <position position="1"/>
    </location>
</feature>
<evidence type="ECO:0000313" key="2">
    <source>
        <dbReference type="Proteomes" id="UP000799438"/>
    </source>
</evidence>
<gene>
    <name evidence="1" type="ORF">K452DRAFT_314780</name>
</gene>
<proteinExistence type="predicted"/>
<evidence type="ECO:0000313" key="1">
    <source>
        <dbReference type="EMBL" id="KAF2146513.1"/>
    </source>
</evidence>
<dbReference type="Proteomes" id="UP000799438">
    <property type="component" value="Unassembled WGS sequence"/>
</dbReference>
<dbReference type="GeneID" id="54301292"/>
<accession>A0A6A6BT04</accession>
<dbReference type="RefSeq" id="XP_033402222.1">
    <property type="nucleotide sequence ID" value="XM_033543795.1"/>
</dbReference>
<sequence>DNGCKGDSNLIDWPFHTGSLGKNKWSSFICRDTARSTTLITAIASFIHYSETTTITYTLHTLPATTKARSDAIVKKDEYAYVTCGDPDSHKSHDKYCAVVEVCREETSKLDNAHGCFKFIVPFDECTELEPGIVGELHYAVANPGAYCHFFNASGCHGDSALIEWPYLTNGLLGQYFRSFACQSRE</sequence>
<keyword evidence="2" id="KW-1185">Reference proteome</keyword>
<reference evidence="1" key="1">
    <citation type="journal article" date="2020" name="Stud. Mycol.">
        <title>101 Dothideomycetes genomes: a test case for predicting lifestyles and emergence of pathogens.</title>
        <authorList>
            <person name="Haridas S."/>
            <person name="Albert R."/>
            <person name="Binder M."/>
            <person name="Bloem J."/>
            <person name="Labutti K."/>
            <person name="Salamov A."/>
            <person name="Andreopoulos B."/>
            <person name="Baker S."/>
            <person name="Barry K."/>
            <person name="Bills G."/>
            <person name="Bluhm B."/>
            <person name="Cannon C."/>
            <person name="Castanera R."/>
            <person name="Culley D."/>
            <person name="Daum C."/>
            <person name="Ezra D."/>
            <person name="Gonzalez J."/>
            <person name="Henrissat B."/>
            <person name="Kuo A."/>
            <person name="Liang C."/>
            <person name="Lipzen A."/>
            <person name="Lutzoni F."/>
            <person name="Magnuson J."/>
            <person name="Mondo S."/>
            <person name="Nolan M."/>
            <person name="Ohm R."/>
            <person name="Pangilinan J."/>
            <person name="Park H.-J."/>
            <person name="Ramirez L."/>
            <person name="Alfaro M."/>
            <person name="Sun H."/>
            <person name="Tritt A."/>
            <person name="Yoshinaga Y."/>
            <person name="Zwiers L.-H."/>
            <person name="Turgeon B."/>
            <person name="Goodwin S."/>
            <person name="Spatafora J."/>
            <person name="Crous P."/>
            <person name="Grigoriev I."/>
        </authorList>
    </citation>
    <scope>NUCLEOTIDE SEQUENCE</scope>
    <source>
        <strain evidence="1">CBS 121167</strain>
    </source>
</reference>
<dbReference type="EMBL" id="ML995475">
    <property type="protein sequence ID" value="KAF2146513.1"/>
    <property type="molecule type" value="Genomic_DNA"/>
</dbReference>
<name>A0A6A6BT04_9PEZI</name>